<dbReference type="InterPro" id="IPR006287">
    <property type="entry name" value="DJ-1"/>
</dbReference>
<keyword evidence="6" id="KW-1185">Reference proteome</keyword>
<reference evidence="5" key="2">
    <citation type="submission" date="2021-12" db="EMBL/GenBank/DDBJ databases">
        <title>Resequencing data analysis of finger millet.</title>
        <authorList>
            <person name="Hatakeyama M."/>
            <person name="Aluri S."/>
            <person name="Balachadran M.T."/>
            <person name="Sivarajan S.R."/>
            <person name="Poveda L."/>
            <person name="Shimizu-Inatsugi R."/>
            <person name="Schlapbach R."/>
            <person name="Sreeman S.M."/>
            <person name="Shimizu K.K."/>
        </authorList>
    </citation>
    <scope>NUCLEOTIDE SEQUENCE</scope>
</reference>
<keyword evidence="3" id="KW-0732">Signal</keyword>
<dbReference type="Gene3D" id="3.40.50.880">
    <property type="match status" value="2"/>
</dbReference>
<feature type="domain" description="DJ-1/PfpI" evidence="4">
    <location>
        <begin position="26"/>
        <end position="190"/>
    </location>
</feature>
<dbReference type="SUPFAM" id="SSF52317">
    <property type="entry name" value="Class I glutamine amidotransferase-like"/>
    <property type="match status" value="2"/>
</dbReference>
<evidence type="ECO:0000313" key="5">
    <source>
        <dbReference type="EMBL" id="GJN37971.1"/>
    </source>
</evidence>
<dbReference type="PANTHER" id="PTHR48094">
    <property type="entry name" value="PROTEIN/NUCLEIC ACID DEGLYCASE DJ-1-RELATED"/>
    <property type="match status" value="1"/>
</dbReference>
<keyword evidence="2" id="KW-0677">Repeat</keyword>
<dbReference type="PANTHER" id="PTHR48094:SF6">
    <property type="entry name" value="DJ-1_PFPI DOMAIN-CONTAINING PROTEIN"/>
    <property type="match status" value="1"/>
</dbReference>
<dbReference type="Proteomes" id="UP001054889">
    <property type="component" value="Unassembled WGS sequence"/>
</dbReference>
<dbReference type="FunFam" id="3.40.50.880:FF:000015">
    <property type="entry name" value="Protein DJ-1 homolog C"/>
    <property type="match status" value="2"/>
</dbReference>
<dbReference type="Pfam" id="PF01965">
    <property type="entry name" value="DJ-1_PfpI"/>
    <property type="match status" value="2"/>
</dbReference>
<protein>
    <recommendedName>
        <fullName evidence="4">DJ-1/PfpI domain-containing protein</fullName>
    </recommendedName>
</protein>
<sequence length="414" mass="44181">MAVVTAAAAWRLLLLYLFAFDGDTAKKVLVPVAPGTEPVEAAAIADVLTRAGARVTVATVGAGLVVDAAYGVKLVADRRVGDLDGESFDLIALPGGKLGSTNLRDCKPLEKMVRKHAENGGLYGGIGAAPAVALAHWGMLKGLKATCHPSLMDKFTAEVIPVNSRVVVDANVVTSQGTGTAIEFALALVERLYGKEKMEEVAGPLYTRPRPGTDYTVKEFNSMEWKCNGTPQVLVPVANGSEEMEALNLIDVLRRAGANVTVASVENTTQIVTRHYKLNLIADMMLDEATKMEFDFIVMPGGKPGAEKFSDTKALVDLLKKHAESDTKLYGAICASPAYVLEPHGLLKGKKATAFPPMQYLLTDRSACKYRVVVDGNLITSQAPGSATEFALAIVDKLFGREKAISIAKELVFM</sequence>
<dbReference type="InterPro" id="IPR002818">
    <property type="entry name" value="DJ-1/PfpI"/>
</dbReference>
<feature type="domain" description="DJ-1/PfpI" evidence="4">
    <location>
        <begin position="232"/>
        <end position="396"/>
    </location>
</feature>
<evidence type="ECO:0000256" key="1">
    <source>
        <dbReference type="ARBA" id="ARBA00008542"/>
    </source>
</evidence>
<dbReference type="InterPro" id="IPR050325">
    <property type="entry name" value="Prot/Nucl_acid_deglycase"/>
</dbReference>
<name>A0AAV5FTA8_ELECO</name>
<dbReference type="NCBIfam" id="TIGR01383">
    <property type="entry name" value="not_thiJ"/>
    <property type="match status" value="2"/>
</dbReference>
<gene>
    <name evidence="5" type="primary">gb26975</name>
    <name evidence="5" type="ORF">PR202_gb26975</name>
</gene>
<comment type="caution">
    <text evidence="5">The sequence shown here is derived from an EMBL/GenBank/DDBJ whole genome shotgun (WGS) entry which is preliminary data.</text>
</comment>
<evidence type="ECO:0000256" key="3">
    <source>
        <dbReference type="SAM" id="SignalP"/>
    </source>
</evidence>
<feature type="chain" id="PRO_5043685993" description="DJ-1/PfpI domain-containing protein" evidence="3">
    <location>
        <begin position="26"/>
        <end position="414"/>
    </location>
</feature>
<evidence type="ECO:0000256" key="2">
    <source>
        <dbReference type="ARBA" id="ARBA00022737"/>
    </source>
</evidence>
<accession>A0AAV5FTA8</accession>
<proteinExistence type="inferred from homology"/>
<dbReference type="AlphaFoldDB" id="A0AAV5FTA8"/>
<dbReference type="EMBL" id="BQKI01000095">
    <property type="protein sequence ID" value="GJN37971.1"/>
    <property type="molecule type" value="Genomic_DNA"/>
</dbReference>
<evidence type="ECO:0000259" key="4">
    <source>
        <dbReference type="Pfam" id="PF01965"/>
    </source>
</evidence>
<feature type="signal peptide" evidence="3">
    <location>
        <begin position="1"/>
        <end position="25"/>
    </location>
</feature>
<evidence type="ECO:0000313" key="6">
    <source>
        <dbReference type="Proteomes" id="UP001054889"/>
    </source>
</evidence>
<dbReference type="CDD" id="cd03135">
    <property type="entry name" value="GATase1_DJ-1"/>
    <property type="match status" value="2"/>
</dbReference>
<dbReference type="GO" id="GO:0005737">
    <property type="term" value="C:cytoplasm"/>
    <property type="evidence" value="ECO:0007669"/>
    <property type="project" value="UniProtKB-ARBA"/>
</dbReference>
<dbReference type="GO" id="GO:1903189">
    <property type="term" value="P:glyoxal metabolic process"/>
    <property type="evidence" value="ECO:0007669"/>
    <property type="project" value="TreeGrafter"/>
</dbReference>
<comment type="similarity">
    <text evidence="1">Belongs to the peptidase C56 family.</text>
</comment>
<dbReference type="InterPro" id="IPR029062">
    <property type="entry name" value="Class_I_gatase-like"/>
</dbReference>
<reference evidence="5" key="1">
    <citation type="journal article" date="2018" name="DNA Res.">
        <title>Multiple hybrid de novo genome assembly of finger millet, an orphan allotetraploid crop.</title>
        <authorList>
            <person name="Hatakeyama M."/>
            <person name="Aluri S."/>
            <person name="Balachadran M.T."/>
            <person name="Sivarajan S.R."/>
            <person name="Patrignani A."/>
            <person name="Gruter S."/>
            <person name="Poveda L."/>
            <person name="Shimizu-Inatsugi R."/>
            <person name="Baeten J."/>
            <person name="Francoijs K.J."/>
            <person name="Nataraja K.N."/>
            <person name="Reddy Y.A.N."/>
            <person name="Phadnis S."/>
            <person name="Ravikumar R.L."/>
            <person name="Schlapbach R."/>
            <person name="Sreeman S.M."/>
            <person name="Shimizu K.K."/>
        </authorList>
    </citation>
    <scope>NUCLEOTIDE SEQUENCE</scope>
</reference>
<organism evidence="5 6">
    <name type="scientific">Eleusine coracana subsp. coracana</name>
    <dbReference type="NCBI Taxonomy" id="191504"/>
    <lineage>
        <taxon>Eukaryota</taxon>
        <taxon>Viridiplantae</taxon>
        <taxon>Streptophyta</taxon>
        <taxon>Embryophyta</taxon>
        <taxon>Tracheophyta</taxon>
        <taxon>Spermatophyta</taxon>
        <taxon>Magnoliopsida</taxon>
        <taxon>Liliopsida</taxon>
        <taxon>Poales</taxon>
        <taxon>Poaceae</taxon>
        <taxon>PACMAD clade</taxon>
        <taxon>Chloridoideae</taxon>
        <taxon>Cynodonteae</taxon>
        <taxon>Eleusininae</taxon>
        <taxon>Eleusine</taxon>
    </lineage>
</organism>